<dbReference type="Gene3D" id="3.30.1360.120">
    <property type="entry name" value="Probable tRNA modification gtpase trme, domain 1"/>
    <property type="match status" value="1"/>
</dbReference>
<gene>
    <name evidence="7" type="primary">mnmE</name>
    <name evidence="7" type="synonym">trmE</name>
    <name evidence="10" type="ORF">SAMN04488071_0286</name>
</gene>
<comment type="cofactor">
    <cofactor evidence="7">
        <name>K(+)</name>
        <dbReference type="ChEBI" id="CHEBI:29103"/>
    </cofactor>
    <text evidence="7">Binds 1 potassium ion per subunit.</text>
</comment>
<dbReference type="FunFam" id="3.30.1360.120:FF:000007">
    <property type="entry name" value="tRNA modification GTPase GTPBP3, mitochondrial"/>
    <property type="match status" value="1"/>
</dbReference>
<feature type="binding site" evidence="7">
    <location>
        <position position="276"/>
    </location>
    <ligand>
        <name>Mg(2+)</name>
        <dbReference type="ChEBI" id="CHEBI:18420"/>
    </ligand>
</feature>
<evidence type="ECO:0000256" key="5">
    <source>
        <dbReference type="ARBA" id="ARBA00022958"/>
    </source>
</evidence>
<feature type="binding site" evidence="7">
    <location>
        <position position="47"/>
    </location>
    <ligand>
        <name>(6S)-5-formyl-5,6,7,8-tetrahydrofolate</name>
        <dbReference type="ChEBI" id="CHEBI:57457"/>
    </ligand>
</feature>
<dbReference type="PROSITE" id="PS51709">
    <property type="entry name" value="G_TRME"/>
    <property type="match status" value="1"/>
</dbReference>
<feature type="binding site" evidence="7">
    <location>
        <begin position="251"/>
        <end position="256"/>
    </location>
    <ligand>
        <name>GTP</name>
        <dbReference type="ChEBI" id="CHEBI:37565"/>
    </ligand>
</feature>
<dbReference type="InterPro" id="IPR006073">
    <property type="entry name" value="GTP-bd"/>
</dbReference>
<organism evidence="10 11">
    <name type="scientific">Kordiimonas lacus</name>
    <dbReference type="NCBI Taxonomy" id="637679"/>
    <lineage>
        <taxon>Bacteria</taxon>
        <taxon>Pseudomonadati</taxon>
        <taxon>Pseudomonadota</taxon>
        <taxon>Alphaproteobacteria</taxon>
        <taxon>Kordiimonadales</taxon>
        <taxon>Kordiimonadaceae</taxon>
        <taxon>Kordiimonas</taxon>
    </lineage>
</organism>
<dbReference type="InterPro" id="IPR018948">
    <property type="entry name" value="GTP-bd_TrmE_N"/>
</dbReference>
<dbReference type="Pfam" id="PF01926">
    <property type="entry name" value="MMR_HSR1"/>
    <property type="match status" value="1"/>
</dbReference>
<feature type="domain" description="TrmE-type G" evidence="9">
    <location>
        <begin position="241"/>
        <end position="404"/>
    </location>
</feature>
<dbReference type="Proteomes" id="UP000183685">
    <property type="component" value="Unassembled WGS sequence"/>
</dbReference>
<comment type="subcellular location">
    <subcellularLocation>
        <location evidence="7">Cytoplasm</location>
    </subcellularLocation>
</comment>
<keyword evidence="11" id="KW-1185">Reference proteome</keyword>
<comment type="subunit">
    <text evidence="7">Homodimer. Heterotetramer of two MnmE and two MnmG subunits.</text>
</comment>
<dbReference type="InterPro" id="IPR005225">
    <property type="entry name" value="Small_GTP-bd"/>
</dbReference>
<keyword evidence="2 7" id="KW-0819">tRNA processing</keyword>
<dbReference type="InterPro" id="IPR027266">
    <property type="entry name" value="TrmE/GcvT-like"/>
</dbReference>
<dbReference type="STRING" id="637679.GCA_001550055_00603"/>
<feature type="binding site" evidence="7">
    <location>
        <position position="480"/>
    </location>
    <ligand>
        <name>(6S)-5-formyl-5,6,7,8-tetrahydrofolate</name>
        <dbReference type="ChEBI" id="CHEBI:57457"/>
    </ligand>
</feature>
<keyword evidence="7" id="KW-0963">Cytoplasm</keyword>
<evidence type="ECO:0000313" key="10">
    <source>
        <dbReference type="EMBL" id="SDD30204.1"/>
    </source>
</evidence>
<dbReference type="PRINTS" id="PR00449">
    <property type="entry name" value="RASTRNSFRMNG"/>
</dbReference>
<dbReference type="HAMAP" id="MF_00379">
    <property type="entry name" value="GTPase_MnmE"/>
    <property type="match status" value="1"/>
</dbReference>
<feature type="binding site" evidence="7">
    <location>
        <position position="145"/>
    </location>
    <ligand>
        <name>(6S)-5-formyl-5,6,7,8-tetrahydrofolate</name>
        <dbReference type="ChEBI" id="CHEBI:57457"/>
    </ligand>
</feature>
<evidence type="ECO:0000256" key="8">
    <source>
        <dbReference type="RuleBase" id="RU003313"/>
    </source>
</evidence>
<dbReference type="GO" id="GO:0030488">
    <property type="term" value="P:tRNA methylation"/>
    <property type="evidence" value="ECO:0007669"/>
    <property type="project" value="TreeGrafter"/>
</dbReference>
<dbReference type="Pfam" id="PF10396">
    <property type="entry name" value="TrmE_N"/>
    <property type="match status" value="1"/>
</dbReference>
<dbReference type="NCBIfam" id="TIGR00450">
    <property type="entry name" value="mnmE_trmE_thdF"/>
    <property type="match status" value="1"/>
</dbReference>
<keyword evidence="4 7" id="KW-0378">Hydrolase</keyword>
<dbReference type="GO" id="GO:0002098">
    <property type="term" value="P:tRNA wobble uridine modification"/>
    <property type="evidence" value="ECO:0007669"/>
    <property type="project" value="TreeGrafter"/>
</dbReference>
<name>A0A1G6TMV6_9PROT</name>
<dbReference type="Gene3D" id="1.20.120.430">
    <property type="entry name" value="tRNA modification GTPase MnmE domain 2"/>
    <property type="match status" value="1"/>
</dbReference>
<feature type="binding site" evidence="7">
    <location>
        <position position="255"/>
    </location>
    <ligand>
        <name>Mg(2+)</name>
        <dbReference type="ChEBI" id="CHEBI:18420"/>
    </ligand>
</feature>
<comment type="function">
    <text evidence="7">Exhibits a very high intrinsic GTPase hydrolysis rate. Involved in the addition of a carboxymethylaminomethyl (cmnm) group at the wobble position (U34) of certain tRNAs, forming tRNA-cmnm(5)s(2)U34.</text>
</comment>
<evidence type="ECO:0000259" key="9">
    <source>
        <dbReference type="PROSITE" id="PS51709"/>
    </source>
</evidence>
<evidence type="ECO:0000256" key="7">
    <source>
        <dbReference type="HAMAP-Rule" id="MF_00379"/>
    </source>
</evidence>
<comment type="similarity">
    <text evidence="1 7 8">Belongs to the TRAFAC class TrmE-Era-EngA-EngB-Septin-like GTPase superfamily. TrmE GTPase family.</text>
</comment>
<keyword evidence="7" id="KW-0479">Metal-binding</keyword>
<dbReference type="InterPro" id="IPR025867">
    <property type="entry name" value="MnmE_helical"/>
</dbReference>
<dbReference type="NCBIfam" id="NF003661">
    <property type="entry name" value="PRK05291.1-3"/>
    <property type="match status" value="1"/>
</dbReference>
<evidence type="ECO:0000256" key="2">
    <source>
        <dbReference type="ARBA" id="ARBA00022694"/>
    </source>
</evidence>
<evidence type="ECO:0000256" key="3">
    <source>
        <dbReference type="ARBA" id="ARBA00022741"/>
    </source>
</evidence>
<dbReference type="InterPro" id="IPR027417">
    <property type="entry name" value="P-loop_NTPase"/>
</dbReference>
<evidence type="ECO:0000256" key="1">
    <source>
        <dbReference type="ARBA" id="ARBA00011043"/>
    </source>
</evidence>
<accession>A0A1G6TMV6</accession>
<dbReference type="AlphaFoldDB" id="A0A1G6TMV6"/>
<dbReference type="PANTHER" id="PTHR42714:SF2">
    <property type="entry name" value="TRNA MODIFICATION GTPASE GTPBP3, MITOCHONDRIAL"/>
    <property type="match status" value="1"/>
</dbReference>
<keyword evidence="7" id="KW-0460">Magnesium</keyword>
<dbReference type="CDD" id="cd14858">
    <property type="entry name" value="TrmE_N"/>
    <property type="match status" value="1"/>
</dbReference>
<evidence type="ECO:0000313" key="11">
    <source>
        <dbReference type="Proteomes" id="UP000183685"/>
    </source>
</evidence>
<keyword evidence="3 7" id="KW-0547">Nucleotide-binding</keyword>
<dbReference type="Pfam" id="PF12631">
    <property type="entry name" value="MnmE_helical"/>
    <property type="match status" value="1"/>
</dbReference>
<dbReference type="GO" id="GO:0003924">
    <property type="term" value="F:GTPase activity"/>
    <property type="evidence" value="ECO:0007669"/>
    <property type="project" value="UniProtKB-UniRule"/>
</dbReference>
<comment type="caution">
    <text evidence="7">Lacks conserved residue(s) required for the propagation of feature annotation.</text>
</comment>
<dbReference type="SUPFAM" id="SSF52540">
    <property type="entry name" value="P-loop containing nucleoside triphosphate hydrolases"/>
    <property type="match status" value="1"/>
</dbReference>
<sequence length="480" mass="51959">MCKAVAQAIKTDLIRKTDPVGQNSQKKPETIFALSSGAGTAGVAVVRLSGAHAFAALEALSGKPVPEARYAALRLLTDGSGARLDQALVIAFKGPASFTGEDVVELHLHGGRAVVAGVLEALDKIQGLRPAEPGEFSRRAFDNQKLDLTEAEGLNDLIHAQTAAQREQALRQMDGALRDLYEDWRGRLVAHLAHLEADIDFPDEDLPEGVAGAVRPNILSLKQEITQHLVDGRRGEALREGFRIVIMGEPNAGKSTLLNSLAKSDVAIVSDEEGTTRDAIEIQLDLGGYPVRLIDTAGVREGQGAIEQEGIRRALARAEEADLRLVLVRADDWPKVPESMQKWLDEKALLVITQTDRREAASGETMFHVKHDELPVGIIGAASVSAKADHGLDELFDTLTDHVRDAMAPREVPSLTRVRHRRALEDAVEHLDRFDQNAGMDAVLAAEDVRMAARSLGKITGRVGVEDILDVIFSDFCIGK</sequence>
<dbReference type="GO" id="GO:0046872">
    <property type="term" value="F:metal ion binding"/>
    <property type="evidence" value="ECO:0007669"/>
    <property type="project" value="UniProtKB-KW"/>
</dbReference>
<reference evidence="10 11" key="1">
    <citation type="submission" date="2016-10" db="EMBL/GenBank/DDBJ databases">
        <authorList>
            <person name="de Groot N.N."/>
        </authorList>
    </citation>
    <scope>NUCLEOTIDE SEQUENCE [LARGE SCALE GENOMIC DNA]</scope>
    <source>
        <strain evidence="10 11">CGMCC 1.9109</strain>
    </source>
</reference>
<dbReference type="SUPFAM" id="SSF116878">
    <property type="entry name" value="TrmE connector domain"/>
    <property type="match status" value="1"/>
</dbReference>
<dbReference type="GO" id="GO:0005737">
    <property type="term" value="C:cytoplasm"/>
    <property type="evidence" value="ECO:0007669"/>
    <property type="project" value="UniProtKB-SubCell"/>
</dbReference>
<evidence type="ECO:0000256" key="4">
    <source>
        <dbReference type="ARBA" id="ARBA00022801"/>
    </source>
</evidence>
<proteinExistence type="inferred from homology"/>
<dbReference type="CDD" id="cd04164">
    <property type="entry name" value="trmE"/>
    <property type="match status" value="1"/>
</dbReference>
<dbReference type="EC" id="3.6.-.-" evidence="7"/>
<dbReference type="PANTHER" id="PTHR42714">
    <property type="entry name" value="TRNA MODIFICATION GTPASE GTPBP3"/>
    <property type="match status" value="1"/>
</dbReference>
<dbReference type="InterPro" id="IPR004520">
    <property type="entry name" value="GTPase_MnmE"/>
</dbReference>
<feature type="binding site" evidence="7">
    <location>
        <begin position="295"/>
        <end position="298"/>
    </location>
    <ligand>
        <name>GTP</name>
        <dbReference type="ChEBI" id="CHEBI:37565"/>
    </ligand>
</feature>
<dbReference type="InterPro" id="IPR027368">
    <property type="entry name" value="MnmE_dom2"/>
</dbReference>
<dbReference type="EMBL" id="FNAK01000001">
    <property type="protein sequence ID" value="SDD30204.1"/>
    <property type="molecule type" value="Genomic_DNA"/>
</dbReference>
<dbReference type="Gene3D" id="3.40.50.300">
    <property type="entry name" value="P-loop containing nucleotide triphosphate hydrolases"/>
    <property type="match status" value="1"/>
</dbReference>
<feature type="binding site" evidence="7">
    <location>
        <position position="105"/>
    </location>
    <ligand>
        <name>(6S)-5-formyl-5,6,7,8-tetrahydrofolate</name>
        <dbReference type="ChEBI" id="CHEBI:57457"/>
    </ligand>
</feature>
<keyword evidence="6 7" id="KW-0342">GTP-binding</keyword>
<evidence type="ECO:0000256" key="6">
    <source>
        <dbReference type="ARBA" id="ARBA00023134"/>
    </source>
</evidence>
<dbReference type="GO" id="GO:0005525">
    <property type="term" value="F:GTP binding"/>
    <property type="evidence" value="ECO:0007669"/>
    <property type="project" value="UniProtKB-UniRule"/>
</dbReference>
<keyword evidence="5 7" id="KW-0630">Potassium</keyword>
<dbReference type="InterPro" id="IPR031168">
    <property type="entry name" value="G_TrmE"/>
</dbReference>
<dbReference type="OrthoDB" id="9805918at2"/>
<dbReference type="NCBIfam" id="TIGR00231">
    <property type="entry name" value="small_GTP"/>
    <property type="match status" value="1"/>
</dbReference>
<protein>
    <recommendedName>
        <fullName evidence="7">tRNA modification GTPase MnmE</fullName>
        <ecNumber evidence="7">3.6.-.-</ecNumber>
    </recommendedName>
</protein>
<feature type="binding site" evidence="7">
    <location>
        <begin position="270"/>
        <end position="276"/>
    </location>
    <ligand>
        <name>GTP</name>
        <dbReference type="ChEBI" id="CHEBI:37565"/>
    </ligand>
</feature>